<feature type="repeat" description="WD" evidence="7">
    <location>
        <begin position="402"/>
        <end position="440"/>
    </location>
</feature>
<keyword evidence="4" id="KW-0677">Repeat</keyword>
<dbReference type="SUPFAM" id="SSF50978">
    <property type="entry name" value="WD40 repeat-like"/>
    <property type="match status" value="1"/>
</dbReference>
<dbReference type="FunFam" id="2.130.10.10:FF:000074">
    <property type="entry name" value="Angio-associated migratory cell protein-like protein"/>
    <property type="match status" value="1"/>
</dbReference>
<feature type="repeat" description="WD" evidence="7">
    <location>
        <begin position="142"/>
        <end position="183"/>
    </location>
</feature>
<dbReference type="PANTHER" id="PTHR19857:SF8">
    <property type="entry name" value="ANGIO-ASSOCIATED MIGRATORY CELL PROTEIN"/>
    <property type="match status" value="1"/>
</dbReference>
<dbReference type="STRING" id="46731.A0A3M6UJY4"/>
<dbReference type="Proteomes" id="UP000275408">
    <property type="component" value="Unassembled WGS sequence"/>
</dbReference>
<keyword evidence="3 7" id="KW-0853">WD repeat</keyword>
<evidence type="ECO:0000313" key="9">
    <source>
        <dbReference type="Proteomes" id="UP000275408"/>
    </source>
</evidence>
<gene>
    <name evidence="8" type="ORF">pdam_00018618</name>
</gene>
<dbReference type="PROSITE" id="PS50082">
    <property type="entry name" value="WD_REPEATS_2"/>
    <property type="match status" value="7"/>
</dbReference>
<feature type="repeat" description="WD" evidence="7">
    <location>
        <begin position="99"/>
        <end position="141"/>
    </location>
</feature>
<name>A0A3M6UJY4_POCDA</name>
<comment type="caution">
    <text evidence="8">The sequence shown here is derived from an EMBL/GenBank/DDBJ whole genome shotgun (WGS) entry which is preliminary data.</text>
</comment>
<feature type="repeat" description="WD" evidence="7">
    <location>
        <begin position="223"/>
        <end position="264"/>
    </location>
</feature>
<dbReference type="EMBL" id="RCHS01001388">
    <property type="protein sequence ID" value="RMX53879.1"/>
    <property type="molecule type" value="Genomic_DNA"/>
</dbReference>
<dbReference type="InterPro" id="IPR015943">
    <property type="entry name" value="WD40/YVTN_repeat-like_dom_sf"/>
</dbReference>
<evidence type="ECO:0000313" key="8">
    <source>
        <dbReference type="EMBL" id="RMX53879.1"/>
    </source>
</evidence>
<evidence type="ECO:0000256" key="1">
    <source>
        <dbReference type="ARBA" id="ARBA00004496"/>
    </source>
</evidence>
<dbReference type="OrthoDB" id="10261640at2759"/>
<organism evidence="8 9">
    <name type="scientific">Pocillopora damicornis</name>
    <name type="common">Cauliflower coral</name>
    <name type="synonym">Millepora damicornis</name>
    <dbReference type="NCBI Taxonomy" id="46731"/>
    <lineage>
        <taxon>Eukaryota</taxon>
        <taxon>Metazoa</taxon>
        <taxon>Cnidaria</taxon>
        <taxon>Anthozoa</taxon>
        <taxon>Hexacorallia</taxon>
        <taxon>Scleractinia</taxon>
        <taxon>Astrocoeniina</taxon>
        <taxon>Pocilloporidae</taxon>
        <taxon>Pocillopora</taxon>
    </lineage>
</organism>
<dbReference type="PROSITE" id="PS00678">
    <property type="entry name" value="WD_REPEATS_1"/>
    <property type="match status" value="1"/>
</dbReference>
<protein>
    <recommendedName>
        <fullName evidence="6">Angio-associated migratory cell protein</fullName>
    </recommendedName>
</protein>
<feature type="repeat" description="WD" evidence="7">
    <location>
        <begin position="360"/>
        <end position="401"/>
    </location>
</feature>
<evidence type="ECO:0000256" key="6">
    <source>
        <dbReference type="ARBA" id="ARBA00072425"/>
    </source>
</evidence>
<evidence type="ECO:0000256" key="2">
    <source>
        <dbReference type="ARBA" id="ARBA00022490"/>
    </source>
</evidence>
<dbReference type="GO" id="GO:0005737">
    <property type="term" value="C:cytoplasm"/>
    <property type="evidence" value="ECO:0007669"/>
    <property type="project" value="UniProtKB-SubCell"/>
</dbReference>
<comment type="function">
    <text evidence="5">Plays a role in angiogenesis and cell migration. In smooth muscle cell migration, may act through the RhoA pathway.</text>
</comment>
<keyword evidence="2" id="KW-0963">Cytoplasm</keyword>
<proteinExistence type="predicted"/>
<feature type="repeat" description="WD" evidence="7">
    <location>
        <begin position="268"/>
        <end position="309"/>
    </location>
</feature>
<dbReference type="CDD" id="cd00200">
    <property type="entry name" value="WD40"/>
    <property type="match status" value="1"/>
</dbReference>
<keyword evidence="9" id="KW-1185">Reference proteome</keyword>
<accession>A0A3M6UJY4</accession>
<evidence type="ECO:0000256" key="4">
    <source>
        <dbReference type="ARBA" id="ARBA00022737"/>
    </source>
</evidence>
<evidence type="ECO:0000256" key="5">
    <source>
        <dbReference type="ARBA" id="ARBA00059273"/>
    </source>
</evidence>
<dbReference type="InterPro" id="IPR001680">
    <property type="entry name" value="WD40_rpt"/>
</dbReference>
<dbReference type="OMA" id="GPDEVMW"/>
<dbReference type="PROSITE" id="PS50294">
    <property type="entry name" value="WD_REPEATS_REGION"/>
    <property type="match status" value="2"/>
</dbReference>
<feature type="repeat" description="WD" evidence="7">
    <location>
        <begin position="326"/>
        <end position="360"/>
    </location>
</feature>
<dbReference type="InterPro" id="IPR019775">
    <property type="entry name" value="WD40_repeat_CS"/>
</dbReference>
<dbReference type="SMART" id="SM00320">
    <property type="entry name" value="WD40"/>
    <property type="match status" value="8"/>
</dbReference>
<comment type="subcellular location">
    <subcellularLocation>
        <location evidence="1">Cytoplasm</location>
    </subcellularLocation>
</comment>
<dbReference type="Gene3D" id="2.130.10.10">
    <property type="entry name" value="YVTN repeat-like/Quinoprotein amine dehydrogenase"/>
    <property type="match status" value="1"/>
</dbReference>
<sequence length="440" mass="48093">MNRKISVLFGGKNRVAHEYLWRSKNISEMDAENNLESPEQEIELLEDDFVEVVDLDGDDEAEEDGLAVGMEDVGFTDDMNDQDGESVGMAEKDDADLSFQKHTASIFSVAIEPVNSSVAVSGGEDDKAYIWQIKDGQTLLECHGHKDSVTCTAFSHDGKFVATGDMSGFIIVWDVATKKEVWSFEATDLEWLEWHNEANVLLAGTADGNVWMWKIPSSDCKTFQGHGCRSTCGMFMKDGKRASVGYEDGTLKLWDLRQGMHTFHLSDGTAHQGSVTCIDGHRDNVLVATGSEDSTVKIVNTNSGKVLSTLAAGFQSENDSDPPPSIEAVGFSPQQPMLATASLSGVLGVWDLSSYRLRQECKHPGGIVRLKWDAATPLIYTGCLDGVVRLWDSRSGNCEREWYGHNGEILDLAVARDGSFLLTGSGDSTARVFTVQTPGR</sequence>
<dbReference type="Pfam" id="PF00400">
    <property type="entry name" value="WD40"/>
    <property type="match status" value="6"/>
</dbReference>
<reference evidence="8 9" key="1">
    <citation type="journal article" date="2018" name="Sci. Rep.">
        <title>Comparative analysis of the Pocillopora damicornis genome highlights role of immune system in coral evolution.</title>
        <authorList>
            <person name="Cunning R."/>
            <person name="Bay R.A."/>
            <person name="Gillette P."/>
            <person name="Baker A.C."/>
            <person name="Traylor-Knowles N."/>
        </authorList>
    </citation>
    <scope>NUCLEOTIDE SEQUENCE [LARGE SCALE GENOMIC DNA]</scope>
    <source>
        <strain evidence="8">RSMAS</strain>
        <tissue evidence="8">Whole animal</tissue>
    </source>
</reference>
<dbReference type="InterPro" id="IPR036322">
    <property type="entry name" value="WD40_repeat_dom_sf"/>
</dbReference>
<evidence type="ECO:0000256" key="7">
    <source>
        <dbReference type="PROSITE-ProRule" id="PRU00221"/>
    </source>
</evidence>
<dbReference type="InterPro" id="IPR051179">
    <property type="entry name" value="WD_repeat_multifunction"/>
</dbReference>
<dbReference type="PANTHER" id="PTHR19857">
    <property type="entry name" value="MITOCHONDRIAL DIVISION PROTEIN 1-RELATED"/>
    <property type="match status" value="1"/>
</dbReference>
<evidence type="ECO:0000256" key="3">
    <source>
        <dbReference type="ARBA" id="ARBA00022574"/>
    </source>
</evidence>
<dbReference type="AlphaFoldDB" id="A0A3M6UJY4"/>